<evidence type="ECO:0000256" key="1">
    <source>
        <dbReference type="SAM" id="MobiDB-lite"/>
    </source>
</evidence>
<keyword evidence="4" id="KW-1185">Reference proteome</keyword>
<dbReference type="Gene3D" id="2.60.40.1210">
    <property type="entry name" value="Cellobiose dehydrogenase, cytochrome domain"/>
    <property type="match status" value="1"/>
</dbReference>
<feature type="domain" description="Cellobiose dehydrogenase-like cytochrome" evidence="2">
    <location>
        <begin position="57"/>
        <end position="153"/>
    </location>
</feature>
<evidence type="ECO:0000313" key="4">
    <source>
        <dbReference type="Proteomes" id="UP001175000"/>
    </source>
</evidence>
<dbReference type="PANTHER" id="PTHR47797">
    <property type="entry name" value="DEHYDROGENASE, PUTATIVE (AFU_ORTHOLOGUE AFUA_8G05805)-RELATED"/>
    <property type="match status" value="1"/>
</dbReference>
<gene>
    <name evidence="3" type="ORF">B0T14DRAFT_529058</name>
</gene>
<comment type="caution">
    <text evidence="3">The sequence shown here is derived from an EMBL/GenBank/DDBJ whole genome shotgun (WGS) entry which is preliminary data.</text>
</comment>
<reference evidence="3" key="1">
    <citation type="submission" date="2023-06" db="EMBL/GenBank/DDBJ databases">
        <title>Genome-scale phylogeny and comparative genomics of the fungal order Sordariales.</title>
        <authorList>
            <consortium name="Lawrence Berkeley National Laboratory"/>
            <person name="Hensen N."/>
            <person name="Bonometti L."/>
            <person name="Westerberg I."/>
            <person name="Brannstrom I.O."/>
            <person name="Guillou S."/>
            <person name="Cros-Aarteil S."/>
            <person name="Calhoun S."/>
            <person name="Haridas S."/>
            <person name="Kuo A."/>
            <person name="Mondo S."/>
            <person name="Pangilinan J."/>
            <person name="Riley R."/>
            <person name="Labutti K."/>
            <person name="Andreopoulos B."/>
            <person name="Lipzen A."/>
            <person name="Chen C."/>
            <person name="Yanf M."/>
            <person name="Daum C."/>
            <person name="Ng V."/>
            <person name="Clum A."/>
            <person name="Steindorff A."/>
            <person name="Ohm R."/>
            <person name="Martin F."/>
            <person name="Silar P."/>
            <person name="Natvig D."/>
            <person name="Lalanne C."/>
            <person name="Gautier V."/>
            <person name="Ament-Velasquez S.L."/>
            <person name="Kruys A."/>
            <person name="Hutchinson M.I."/>
            <person name="Powell A.J."/>
            <person name="Barry K."/>
            <person name="Miller A.N."/>
            <person name="Grigoriev I.V."/>
            <person name="Debuchy R."/>
            <person name="Gladieux P."/>
            <person name="Thoren M.H."/>
            <person name="Johannesson H."/>
        </authorList>
    </citation>
    <scope>NUCLEOTIDE SEQUENCE</scope>
    <source>
        <strain evidence="3">CBS 606.72</strain>
    </source>
</reference>
<dbReference type="CDD" id="cd09630">
    <property type="entry name" value="CDH_like_cytochrome"/>
    <property type="match status" value="1"/>
</dbReference>
<dbReference type="EMBL" id="JAULSU010000007">
    <property type="protein sequence ID" value="KAK0610753.1"/>
    <property type="molecule type" value="Genomic_DNA"/>
</dbReference>
<evidence type="ECO:0000259" key="2">
    <source>
        <dbReference type="Pfam" id="PF16010"/>
    </source>
</evidence>
<accession>A0AA39WAR4</accession>
<proteinExistence type="predicted"/>
<evidence type="ECO:0000313" key="3">
    <source>
        <dbReference type="EMBL" id="KAK0610753.1"/>
    </source>
</evidence>
<organism evidence="3 4">
    <name type="scientific">Immersiella caudata</name>
    <dbReference type="NCBI Taxonomy" id="314043"/>
    <lineage>
        <taxon>Eukaryota</taxon>
        <taxon>Fungi</taxon>
        <taxon>Dikarya</taxon>
        <taxon>Ascomycota</taxon>
        <taxon>Pezizomycotina</taxon>
        <taxon>Sordariomycetes</taxon>
        <taxon>Sordariomycetidae</taxon>
        <taxon>Sordariales</taxon>
        <taxon>Lasiosphaeriaceae</taxon>
        <taxon>Immersiella</taxon>
    </lineage>
</organism>
<sequence length="184" mass="20008">MSRCGPTCIVSGSTAPLASSERHPSWALVSKILPLSFDKRPTELSQALAQSDSVKVMDPETGLNWASFTHDRGVTIRVAVPEGVAETVEFDVAFQIIAPAHLGWVGLAWGGSMTYNPLTVSWPNGQSVTVSSRMALQVPLINAIAPLKLTTLQLAVASARRRSTTWPRTRFSRRERMSTPHTGR</sequence>
<dbReference type="InterPro" id="IPR015920">
    <property type="entry name" value="Cellobiose_DH-like_cyt"/>
</dbReference>
<dbReference type="SUPFAM" id="SSF49344">
    <property type="entry name" value="CBD9-like"/>
    <property type="match status" value="1"/>
</dbReference>
<dbReference type="Pfam" id="PF16010">
    <property type="entry name" value="CDH-cyt"/>
    <property type="match status" value="1"/>
</dbReference>
<dbReference type="PANTHER" id="PTHR47797:SF5">
    <property type="entry name" value="CELLOBIOSE DEHYDROGENASE CYTOCHROME DOMAIN-CONTAINING PROTEIN"/>
    <property type="match status" value="1"/>
</dbReference>
<protein>
    <recommendedName>
        <fullName evidence="2">Cellobiose dehydrogenase-like cytochrome domain-containing protein</fullName>
    </recommendedName>
</protein>
<dbReference type="Proteomes" id="UP001175000">
    <property type="component" value="Unassembled WGS sequence"/>
</dbReference>
<name>A0AA39WAR4_9PEZI</name>
<feature type="region of interest" description="Disordered" evidence="1">
    <location>
        <begin position="165"/>
        <end position="184"/>
    </location>
</feature>
<dbReference type="AlphaFoldDB" id="A0AA39WAR4"/>